<dbReference type="GeneID" id="89625395"/>
<evidence type="ECO:0000256" key="1">
    <source>
        <dbReference type="SAM" id="Phobius"/>
    </source>
</evidence>
<evidence type="ECO:0000313" key="3">
    <source>
        <dbReference type="Proteomes" id="UP000325375"/>
    </source>
</evidence>
<evidence type="ECO:0000313" key="2">
    <source>
        <dbReference type="EMBL" id="VVO24531.1"/>
    </source>
</evidence>
<name>A0A5E7EC49_PSEFL</name>
<keyword evidence="1" id="KW-1133">Transmembrane helix</keyword>
<dbReference type="RefSeq" id="WP_150604663.1">
    <property type="nucleotide sequence ID" value="NZ_CABVHX010000024.1"/>
</dbReference>
<gene>
    <name evidence="2" type="ORF">PS718_04486</name>
</gene>
<dbReference type="Proteomes" id="UP000325375">
    <property type="component" value="Unassembled WGS sequence"/>
</dbReference>
<feature type="transmembrane region" description="Helical" evidence="1">
    <location>
        <begin position="6"/>
        <end position="26"/>
    </location>
</feature>
<keyword evidence="1" id="KW-0812">Transmembrane</keyword>
<sequence>MRIFKILIVSLTVVFFLIIVAMFALVERDNGKEPVLTNHPKAFWSGAEDGGSFFEITKSNPPHYYVEIRHESGGIWSKGWVTHVKKDGRQLSNEDFMGYDGGDDVYLQDETALKLSSELGK</sequence>
<organism evidence="2 3">
    <name type="scientific">Pseudomonas fluorescens</name>
    <dbReference type="NCBI Taxonomy" id="294"/>
    <lineage>
        <taxon>Bacteria</taxon>
        <taxon>Pseudomonadati</taxon>
        <taxon>Pseudomonadota</taxon>
        <taxon>Gammaproteobacteria</taxon>
        <taxon>Pseudomonadales</taxon>
        <taxon>Pseudomonadaceae</taxon>
        <taxon>Pseudomonas</taxon>
    </lineage>
</organism>
<keyword evidence="1" id="KW-0472">Membrane</keyword>
<accession>A0A5E7EC49</accession>
<dbReference type="AlphaFoldDB" id="A0A5E7EC49"/>
<reference evidence="2 3" key="1">
    <citation type="submission" date="2019-09" db="EMBL/GenBank/DDBJ databases">
        <authorList>
            <person name="Chandra G."/>
            <person name="Truman W A."/>
        </authorList>
    </citation>
    <scope>NUCLEOTIDE SEQUENCE [LARGE SCALE GENOMIC DNA]</scope>
    <source>
        <strain evidence="2">PS718</strain>
    </source>
</reference>
<dbReference type="EMBL" id="CABVHX010000024">
    <property type="protein sequence ID" value="VVO24531.1"/>
    <property type="molecule type" value="Genomic_DNA"/>
</dbReference>
<protein>
    <submittedName>
        <fullName evidence="2">Uncharacterized protein</fullName>
    </submittedName>
</protein>
<proteinExistence type="predicted"/>